<keyword evidence="2" id="KW-0472">Membrane</keyword>
<dbReference type="EMBL" id="CP003053">
    <property type="protein sequence ID" value="AFM15211.1"/>
    <property type="molecule type" value="Genomic_DNA"/>
</dbReference>
<keyword evidence="2" id="KW-1133">Transmembrane helix</keyword>
<dbReference type="KEGG" id="mcb:Mycch_0391"/>
<evidence type="ECO:0000256" key="2">
    <source>
        <dbReference type="SAM" id="Phobius"/>
    </source>
</evidence>
<dbReference type="Proteomes" id="UP000006057">
    <property type="component" value="Chromosome"/>
</dbReference>
<feature type="compositionally biased region" description="Pro residues" evidence="1">
    <location>
        <begin position="101"/>
        <end position="115"/>
    </location>
</feature>
<feature type="transmembrane region" description="Helical" evidence="2">
    <location>
        <begin position="37"/>
        <end position="61"/>
    </location>
</feature>
<keyword evidence="2" id="KW-0812">Transmembrane</keyword>
<reference evidence="3 4" key="1">
    <citation type="submission" date="2012-06" db="EMBL/GenBank/DDBJ databases">
        <title>Complete sequence of chromosome of Mycobacterium chubuense NBB4.</title>
        <authorList>
            <consortium name="US DOE Joint Genome Institute"/>
            <person name="Lucas S."/>
            <person name="Han J."/>
            <person name="Lapidus A."/>
            <person name="Cheng J.-F."/>
            <person name="Goodwin L."/>
            <person name="Pitluck S."/>
            <person name="Peters L."/>
            <person name="Mikhailova N."/>
            <person name="Teshima H."/>
            <person name="Detter J.C."/>
            <person name="Han C."/>
            <person name="Tapia R."/>
            <person name="Land M."/>
            <person name="Hauser L."/>
            <person name="Kyrpides N."/>
            <person name="Ivanova N."/>
            <person name="Pagani I."/>
            <person name="Mattes T."/>
            <person name="Holmes A."/>
            <person name="Rutledge P."/>
            <person name="Paulsen I."/>
            <person name="Coleman N."/>
            <person name="Woyke T."/>
        </authorList>
    </citation>
    <scope>NUCLEOTIDE SEQUENCE [LARGE SCALE GENOMIC DNA]</scope>
    <source>
        <strain evidence="3 4">NBB4</strain>
    </source>
</reference>
<gene>
    <name evidence="3" type="ordered locus">Mycch_0391</name>
</gene>
<dbReference type="HOGENOM" id="CLU_2106228_0_0_11"/>
<evidence type="ECO:0000313" key="3">
    <source>
        <dbReference type="EMBL" id="AFM15211.1"/>
    </source>
</evidence>
<dbReference type="AlphaFoldDB" id="I4BD54"/>
<feature type="compositionally biased region" description="Low complexity" evidence="1">
    <location>
        <begin position="1"/>
        <end position="19"/>
    </location>
</feature>
<dbReference type="RefSeq" id="WP_014813703.1">
    <property type="nucleotide sequence ID" value="NC_018027.1"/>
</dbReference>
<organism evidence="3 4">
    <name type="scientific">Mycolicibacterium chubuense (strain NBB4)</name>
    <name type="common">Mycobacterium chubuense</name>
    <dbReference type="NCBI Taxonomy" id="710421"/>
    <lineage>
        <taxon>Bacteria</taxon>
        <taxon>Bacillati</taxon>
        <taxon>Actinomycetota</taxon>
        <taxon>Actinomycetes</taxon>
        <taxon>Mycobacteriales</taxon>
        <taxon>Mycobacteriaceae</taxon>
        <taxon>Mycolicibacterium</taxon>
    </lineage>
</organism>
<protein>
    <submittedName>
        <fullName evidence="3">Uncharacterized protein</fullName>
    </submittedName>
</protein>
<accession>I4BD54</accession>
<evidence type="ECO:0000256" key="1">
    <source>
        <dbReference type="SAM" id="MobiDB-lite"/>
    </source>
</evidence>
<name>I4BD54_MYCCN</name>
<evidence type="ECO:0000313" key="4">
    <source>
        <dbReference type="Proteomes" id="UP000006057"/>
    </source>
</evidence>
<proteinExistence type="predicted"/>
<sequence>MSENPEPETAPTPEETNPPYHSDYAVRTEKRRRLPAAAVKVGAAAAGVLVAAGIFFSGFFLGESHNGHAGHHRRADTASQQGGFTHRGERHHRGSRDGTQPPAPSPSPQPGRQPS</sequence>
<feature type="region of interest" description="Disordered" evidence="1">
    <location>
        <begin position="61"/>
        <end position="115"/>
    </location>
</feature>
<feature type="region of interest" description="Disordered" evidence="1">
    <location>
        <begin position="1"/>
        <end position="28"/>
    </location>
</feature>
<keyword evidence="4" id="KW-1185">Reference proteome</keyword>
<dbReference type="PATRIC" id="fig|710421.3.peg.384"/>